<dbReference type="CDD" id="cd03268">
    <property type="entry name" value="ABC_BcrA_bacitracin_resist"/>
    <property type="match status" value="1"/>
</dbReference>
<evidence type="ECO:0000256" key="4">
    <source>
        <dbReference type="ARBA" id="ARBA00022840"/>
    </source>
</evidence>
<dbReference type="PROSITE" id="PS00211">
    <property type="entry name" value="ABC_TRANSPORTER_1"/>
    <property type="match status" value="1"/>
</dbReference>
<name>A0A0M0KBV3_ALKHA</name>
<evidence type="ECO:0000313" key="6">
    <source>
        <dbReference type="EMBL" id="KOO36315.1"/>
    </source>
</evidence>
<dbReference type="InterPro" id="IPR003439">
    <property type="entry name" value="ABC_transporter-like_ATP-bd"/>
</dbReference>
<protein>
    <submittedName>
        <fullName evidence="6">Bacitracin ABC transporter ATP-binding protein</fullName>
    </submittedName>
</protein>
<reference evidence="6" key="1">
    <citation type="submission" date="2015-08" db="EMBL/GenBank/DDBJ databases">
        <title>Complete DNA Sequence of Pseudomonas syringae pv. actinidiae, the Causal Agent of Kiwifruit Canker Disease.</title>
        <authorList>
            <person name="Rikkerink E.H.A."/>
            <person name="Fineran P.C."/>
        </authorList>
    </citation>
    <scope>NUCLEOTIDE SEQUENCE</scope>
    <source>
        <strain evidence="6">DSM 13666</strain>
    </source>
</reference>
<accession>A0A0M0KBV3</accession>
<dbReference type="InterPro" id="IPR017871">
    <property type="entry name" value="ABC_transporter-like_CS"/>
</dbReference>
<evidence type="ECO:0000256" key="3">
    <source>
        <dbReference type="ARBA" id="ARBA00022741"/>
    </source>
</evidence>
<sequence>MKGGSTVTKVITTRNLTKTFQGKEIISNLNLHVNKGEIYGFLGPNGAGKTTVMKMLMNLVKPSAGEIELFGQRLTSQSYEMLKRIGSMIEFPIFYEKLSARENLELHCEYMGYYKPSAIEEALEMVKLQLTGSKAVKDFSLGMKQRLGIARAICTKPELLILDEPINGLDPVGIKEIRQLFQTLCNEYGVTILISSHILSEIEQIADTVGVIRNGMLVAEVALDDIRSQQTEYIELLTYDARKALYVLDNELGLKNVKLMDQSLIRIYDHHLTQNQLSKTLISNDVNIEAIARKNHSLEDYFMNLIEGDENSAEVDSTRI</sequence>
<dbReference type="SMART" id="SM00382">
    <property type="entry name" value="AAA"/>
    <property type="match status" value="1"/>
</dbReference>
<dbReference type="AlphaFoldDB" id="A0A0M0KBV3"/>
<feature type="domain" description="ABC transporter" evidence="5">
    <location>
        <begin position="11"/>
        <end position="239"/>
    </location>
</feature>
<dbReference type="Gene3D" id="3.40.50.300">
    <property type="entry name" value="P-loop containing nucleotide triphosphate hydrolases"/>
    <property type="match status" value="1"/>
</dbReference>
<dbReference type="GO" id="GO:0005524">
    <property type="term" value="F:ATP binding"/>
    <property type="evidence" value="ECO:0007669"/>
    <property type="project" value="UniProtKB-KW"/>
</dbReference>
<evidence type="ECO:0000256" key="2">
    <source>
        <dbReference type="ARBA" id="ARBA00022448"/>
    </source>
</evidence>
<dbReference type="GO" id="GO:0016887">
    <property type="term" value="F:ATP hydrolysis activity"/>
    <property type="evidence" value="ECO:0007669"/>
    <property type="project" value="InterPro"/>
</dbReference>
<comment type="caution">
    <text evidence="6">The sequence shown here is derived from an EMBL/GenBank/DDBJ whole genome shotgun (WGS) entry which is preliminary data.</text>
</comment>
<proteinExistence type="inferred from homology"/>
<dbReference type="PANTHER" id="PTHR43335:SF8">
    <property type="entry name" value="ABC TRANSPORTER, ATP-BINDING PROTEIN"/>
    <property type="match status" value="1"/>
</dbReference>
<keyword evidence="2" id="KW-0813">Transport</keyword>
<keyword evidence="3" id="KW-0547">Nucleotide-binding</keyword>
<dbReference type="SUPFAM" id="SSF52540">
    <property type="entry name" value="P-loop containing nucleoside triphosphate hydrolases"/>
    <property type="match status" value="1"/>
</dbReference>
<dbReference type="PATRIC" id="fig|136160.3.peg.3828"/>
<dbReference type="PROSITE" id="PS50893">
    <property type="entry name" value="ABC_TRANSPORTER_2"/>
    <property type="match status" value="1"/>
</dbReference>
<evidence type="ECO:0000256" key="1">
    <source>
        <dbReference type="ARBA" id="ARBA00005417"/>
    </source>
</evidence>
<dbReference type="InterPro" id="IPR027417">
    <property type="entry name" value="P-loop_NTPase"/>
</dbReference>
<evidence type="ECO:0000259" key="5">
    <source>
        <dbReference type="PROSITE" id="PS50893"/>
    </source>
</evidence>
<dbReference type="Pfam" id="PF00005">
    <property type="entry name" value="ABC_tran"/>
    <property type="match status" value="1"/>
</dbReference>
<keyword evidence="4 6" id="KW-0067">ATP-binding</keyword>
<dbReference type="EMBL" id="LILD01000014">
    <property type="protein sequence ID" value="KOO36315.1"/>
    <property type="molecule type" value="Genomic_DNA"/>
</dbReference>
<gene>
    <name evidence="6" type="ORF">AMD02_19245</name>
</gene>
<dbReference type="PANTHER" id="PTHR43335">
    <property type="entry name" value="ABC TRANSPORTER, ATP-BINDING PROTEIN"/>
    <property type="match status" value="1"/>
</dbReference>
<comment type="similarity">
    <text evidence="1">Belongs to the ABC transporter superfamily.</text>
</comment>
<organism evidence="6">
    <name type="scientific">Halalkalibacterium halodurans</name>
    <name type="common">Bacillus halodurans</name>
    <dbReference type="NCBI Taxonomy" id="86665"/>
    <lineage>
        <taxon>Bacteria</taxon>
        <taxon>Bacillati</taxon>
        <taxon>Bacillota</taxon>
        <taxon>Bacilli</taxon>
        <taxon>Bacillales</taxon>
        <taxon>Bacillaceae</taxon>
        <taxon>Halalkalibacterium (ex Joshi et al. 2022)</taxon>
    </lineage>
</organism>
<dbReference type="InterPro" id="IPR003593">
    <property type="entry name" value="AAA+_ATPase"/>
</dbReference>